<evidence type="ECO:0000256" key="4">
    <source>
        <dbReference type="ARBA" id="ARBA00022801"/>
    </source>
</evidence>
<dbReference type="PANTHER" id="PTHR47967">
    <property type="entry name" value="OS07G0603500 PROTEIN-RELATED"/>
    <property type="match status" value="1"/>
</dbReference>
<comment type="similarity">
    <text evidence="1 7">Belongs to the peptidase A1 family.</text>
</comment>
<keyword evidence="2 7" id="KW-0645">Protease</keyword>
<proteinExistence type="inferred from homology"/>
<dbReference type="Pfam" id="PF14543">
    <property type="entry name" value="TAXi_N"/>
    <property type="match status" value="1"/>
</dbReference>
<dbReference type="InterPro" id="IPR033121">
    <property type="entry name" value="PEPTIDASE_A1"/>
</dbReference>
<evidence type="ECO:0000256" key="6">
    <source>
        <dbReference type="PIRSR" id="PIRSR601461-1"/>
    </source>
</evidence>
<dbReference type="PROSITE" id="PS51767">
    <property type="entry name" value="PEPTIDASE_A1"/>
    <property type="match status" value="1"/>
</dbReference>
<reference evidence="11" key="1">
    <citation type="journal article" date="2013" name="Science">
        <title>The Amborella genome and the evolution of flowering plants.</title>
        <authorList>
            <consortium name="Amborella Genome Project"/>
        </authorList>
    </citation>
    <scope>NUCLEOTIDE SEQUENCE [LARGE SCALE GENOMIC DNA]</scope>
</reference>
<evidence type="ECO:0000256" key="5">
    <source>
        <dbReference type="ARBA" id="ARBA00023180"/>
    </source>
</evidence>
<sequence length="405" mass="45221">METSIHFFITLFFFISAPLPFAMSAPFTNLSLSFPIFYNSSQPSSIQPQGSVGTSFTYRKALFLSITIGTPPQTQPVLLDTGSELSWLLHSVSRTSAYNPSLSSSFSYLRCKNHLCKDFDSAVCGQRNRCGYSFSYADGTVGEGEIGTEVMALSKNFVINSLVFGVQKISSDPLRGILGLNRGQLSFISQSKVPKFSYCIPNHGSEGTFYIGTNPNSNSFRYTKLLTSNDNLPYFDHTAYTLNLHGIRLGKKRLPLERSVFQPDHTGAGQTIIDSGTQYSYMTGTIYGALKTEFMSQNVKYERWIKSGYVHEDVLDLCYEMNGGEVEGFLKSINHLFLEFGDGVEMKLGGLNLLHEVMSGIWCFTFGNSDYLGSEINIIGNHHQRNMWVEYDAQNYRLGFAPARC</sequence>
<evidence type="ECO:0000256" key="8">
    <source>
        <dbReference type="SAM" id="SignalP"/>
    </source>
</evidence>
<dbReference type="MEROPS" id="A01.074"/>
<feature type="active site" evidence="6">
    <location>
        <position position="274"/>
    </location>
</feature>
<evidence type="ECO:0000259" key="9">
    <source>
        <dbReference type="PROSITE" id="PS51767"/>
    </source>
</evidence>
<keyword evidence="5" id="KW-0325">Glycoprotein</keyword>
<dbReference type="OrthoDB" id="771136at2759"/>
<dbReference type="InterPro" id="IPR021109">
    <property type="entry name" value="Peptidase_aspartic_dom_sf"/>
</dbReference>
<dbReference type="InterPro" id="IPR034161">
    <property type="entry name" value="Pepsin-like_plant"/>
</dbReference>
<feature type="domain" description="Peptidase A1" evidence="9">
    <location>
        <begin position="62"/>
        <end position="401"/>
    </location>
</feature>
<dbReference type="SUPFAM" id="SSF50630">
    <property type="entry name" value="Acid proteases"/>
    <property type="match status" value="1"/>
</dbReference>
<dbReference type="Gene3D" id="2.40.70.10">
    <property type="entry name" value="Acid Proteases"/>
    <property type="match status" value="2"/>
</dbReference>
<evidence type="ECO:0000256" key="7">
    <source>
        <dbReference type="RuleBase" id="RU000454"/>
    </source>
</evidence>
<dbReference type="InterPro" id="IPR001461">
    <property type="entry name" value="Aspartic_peptidase_A1"/>
</dbReference>
<feature type="signal peptide" evidence="8">
    <location>
        <begin position="1"/>
        <end position="24"/>
    </location>
</feature>
<dbReference type="Gramene" id="ERN13923">
    <property type="protein sequence ID" value="ERN13923"/>
    <property type="gene ID" value="AMTR_s00021p00114200"/>
</dbReference>
<name>W1PZR5_AMBTC</name>
<dbReference type="PROSITE" id="PS00141">
    <property type="entry name" value="ASP_PROTEASE"/>
    <property type="match status" value="1"/>
</dbReference>
<gene>
    <name evidence="10" type="ORF">AMTR_s00021p00114200</name>
</gene>
<dbReference type="InterPro" id="IPR032799">
    <property type="entry name" value="TAXi_C"/>
</dbReference>
<dbReference type="AlphaFoldDB" id="W1PZR5"/>
<protein>
    <recommendedName>
        <fullName evidence="9">Peptidase A1 domain-containing protein</fullName>
    </recommendedName>
</protein>
<evidence type="ECO:0000313" key="10">
    <source>
        <dbReference type="EMBL" id="ERN13923.1"/>
    </source>
</evidence>
<evidence type="ECO:0000313" key="11">
    <source>
        <dbReference type="Proteomes" id="UP000017836"/>
    </source>
</evidence>
<accession>W1PZR5</accession>
<evidence type="ECO:0000256" key="2">
    <source>
        <dbReference type="ARBA" id="ARBA00022670"/>
    </source>
</evidence>
<keyword evidence="3 7" id="KW-0064">Aspartyl protease</keyword>
<dbReference type="CDD" id="cd05476">
    <property type="entry name" value="pepsin_A_like_plant"/>
    <property type="match status" value="1"/>
</dbReference>
<keyword evidence="4 7" id="KW-0378">Hydrolase</keyword>
<dbReference type="GO" id="GO:0004190">
    <property type="term" value="F:aspartic-type endopeptidase activity"/>
    <property type="evidence" value="ECO:0007669"/>
    <property type="project" value="UniProtKB-KW"/>
</dbReference>
<dbReference type="Proteomes" id="UP000017836">
    <property type="component" value="Unassembled WGS sequence"/>
</dbReference>
<dbReference type="PRINTS" id="PR00792">
    <property type="entry name" value="PEPSIN"/>
</dbReference>
<keyword evidence="11" id="KW-1185">Reference proteome</keyword>
<dbReference type="eggNOG" id="KOG1339">
    <property type="taxonomic scope" value="Eukaryota"/>
</dbReference>
<dbReference type="OMA" id="QQNQWVE"/>
<dbReference type="InterPro" id="IPR032861">
    <property type="entry name" value="TAXi_N"/>
</dbReference>
<evidence type="ECO:0000256" key="3">
    <source>
        <dbReference type="ARBA" id="ARBA00022750"/>
    </source>
</evidence>
<dbReference type="PANTHER" id="PTHR47967:SF31">
    <property type="entry name" value="ASPARTYL PROTEASE FAMILY PROTEIN"/>
    <property type="match status" value="1"/>
</dbReference>
<dbReference type="InterPro" id="IPR001969">
    <property type="entry name" value="Aspartic_peptidase_AS"/>
</dbReference>
<dbReference type="HOGENOM" id="CLU_005738_8_4_1"/>
<feature type="active site" evidence="6">
    <location>
        <position position="80"/>
    </location>
</feature>
<dbReference type="InterPro" id="IPR051708">
    <property type="entry name" value="Plant_Aspart_Prot_A1"/>
</dbReference>
<dbReference type="GO" id="GO:0006508">
    <property type="term" value="P:proteolysis"/>
    <property type="evidence" value="ECO:0007669"/>
    <property type="project" value="UniProtKB-KW"/>
</dbReference>
<keyword evidence="8" id="KW-0732">Signal</keyword>
<dbReference type="EMBL" id="KI392560">
    <property type="protein sequence ID" value="ERN13923.1"/>
    <property type="molecule type" value="Genomic_DNA"/>
</dbReference>
<feature type="chain" id="PRO_5004807798" description="Peptidase A1 domain-containing protein" evidence="8">
    <location>
        <begin position="25"/>
        <end position="405"/>
    </location>
</feature>
<organism evidence="10 11">
    <name type="scientific">Amborella trichopoda</name>
    <dbReference type="NCBI Taxonomy" id="13333"/>
    <lineage>
        <taxon>Eukaryota</taxon>
        <taxon>Viridiplantae</taxon>
        <taxon>Streptophyta</taxon>
        <taxon>Embryophyta</taxon>
        <taxon>Tracheophyta</taxon>
        <taxon>Spermatophyta</taxon>
        <taxon>Magnoliopsida</taxon>
        <taxon>Amborellales</taxon>
        <taxon>Amborellaceae</taxon>
        <taxon>Amborella</taxon>
    </lineage>
</organism>
<dbReference type="Pfam" id="PF14541">
    <property type="entry name" value="TAXi_C"/>
    <property type="match status" value="1"/>
</dbReference>
<evidence type="ECO:0000256" key="1">
    <source>
        <dbReference type="ARBA" id="ARBA00007447"/>
    </source>
</evidence>